<dbReference type="PROSITE" id="PS51733">
    <property type="entry name" value="BPL_LPL_CATALYTIC"/>
    <property type="match status" value="1"/>
</dbReference>
<feature type="binding site" evidence="4 7">
    <location>
        <begin position="94"/>
        <end position="101"/>
    </location>
    <ligand>
        <name>substrate</name>
    </ligand>
</feature>
<dbReference type="EMBL" id="DTCM01000051">
    <property type="protein sequence ID" value="HGL40784.1"/>
    <property type="molecule type" value="Genomic_DNA"/>
</dbReference>
<comment type="subcellular location">
    <subcellularLocation>
        <location evidence="4">Cytoplasm</location>
    </subcellularLocation>
</comment>
<evidence type="ECO:0000256" key="8">
    <source>
        <dbReference type="PIRSR" id="PIRSR016262-3"/>
    </source>
</evidence>
<dbReference type="SUPFAM" id="SSF55681">
    <property type="entry name" value="Class II aaRS and biotin synthetases"/>
    <property type="match status" value="1"/>
</dbReference>
<feature type="binding site" evidence="4 7">
    <location>
        <begin position="174"/>
        <end position="176"/>
    </location>
    <ligand>
        <name>substrate</name>
    </ligand>
</feature>
<evidence type="ECO:0000256" key="4">
    <source>
        <dbReference type="HAMAP-Rule" id="MF_00013"/>
    </source>
</evidence>
<dbReference type="InterPro" id="IPR004143">
    <property type="entry name" value="BPL_LPL_catalytic"/>
</dbReference>
<dbReference type="InterPro" id="IPR020605">
    <property type="entry name" value="Octanoyltransferase_CS"/>
</dbReference>
<dbReference type="AlphaFoldDB" id="A0A7J3G4T9"/>
<feature type="site" description="Lowers pKa of active site Cys" evidence="4 8">
    <location>
        <position position="158"/>
    </location>
</feature>
<evidence type="ECO:0000256" key="3">
    <source>
        <dbReference type="ARBA" id="ARBA00023315"/>
    </source>
</evidence>
<name>A0A7J3G4T9_CALS0</name>
<dbReference type="HAMAP" id="MF_00013">
    <property type="entry name" value="LipB"/>
    <property type="match status" value="1"/>
</dbReference>
<dbReference type="GO" id="GO:0005737">
    <property type="term" value="C:cytoplasm"/>
    <property type="evidence" value="ECO:0007669"/>
    <property type="project" value="UniProtKB-SubCell"/>
</dbReference>
<comment type="function">
    <text evidence="4 5">Catalyzes the transfer of endogenously produced octanoic acid from octanoyl-acyl-carrier-protein onto the lipoyl domains of lipoate-dependent enzymes. Lipoyl-ACP can also act as a substrate although octanoyl-ACP is likely to be the physiological substrate.</text>
</comment>
<evidence type="ECO:0000259" key="9">
    <source>
        <dbReference type="PROSITE" id="PS51733"/>
    </source>
</evidence>
<dbReference type="EC" id="2.3.1.181" evidence="4"/>
<keyword evidence="3 4" id="KW-0012">Acyltransferase</keyword>
<evidence type="ECO:0000313" key="10">
    <source>
        <dbReference type="EMBL" id="HGL40784.1"/>
    </source>
</evidence>
<reference evidence="10" key="1">
    <citation type="journal article" date="2020" name="mSystems">
        <title>Genome- and Community-Level Interaction Insights into Carbon Utilization and Element Cycling Functions of Hydrothermarchaeota in Hydrothermal Sediment.</title>
        <authorList>
            <person name="Zhou Z."/>
            <person name="Liu Y."/>
            <person name="Xu W."/>
            <person name="Pan J."/>
            <person name="Luo Z.H."/>
            <person name="Li M."/>
        </authorList>
    </citation>
    <scope>NUCLEOTIDE SEQUENCE [LARGE SCALE GENOMIC DNA]</scope>
    <source>
        <strain evidence="10">SpSt-669</strain>
    </source>
</reference>
<dbReference type="GO" id="GO:0033819">
    <property type="term" value="F:lipoyl(octanoyl) transferase activity"/>
    <property type="evidence" value="ECO:0007669"/>
    <property type="project" value="UniProtKB-EC"/>
</dbReference>
<dbReference type="PANTHER" id="PTHR10993">
    <property type="entry name" value="OCTANOYLTRANSFERASE"/>
    <property type="match status" value="1"/>
</dbReference>
<organism evidence="10">
    <name type="scientific">Caldiarchaeum subterraneum</name>
    <dbReference type="NCBI Taxonomy" id="311458"/>
    <lineage>
        <taxon>Archaea</taxon>
        <taxon>Nitrososphaerota</taxon>
        <taxon>Candidatus Caldarchaeales</taxon>
        <taxon>Candidatus Caldarchaeaceae</taxon>
        <taxon>Candidatus Caldarchaeum</taxon>
    </lineage>
</organism>
<dbReference type="PROSITE" id="PS01313">
    <property type="entry name" value="LIPB"/>
    <property type="match status" value="1"/>
</dbReference>
<dbReference type="CDD" id="cd16444">
    <property type="entry name" value="LipB"/>
    <property type="match status" value="1"/>
</dbReference>
<evidence type="ECO:0000256" key="6">
    <source>
        <dbReference type="PIRSR" id="PIRSR016262-1"/>
    </source>
</evidence>
<feature type="active site" description="Acyl-thioester intermediate" evidence="4 6">
    <location>
        <position position="192"/>
    </location>
</feature>
<keyword evidence="4" id="KW-0963">Cytoplasm</keyword>
<dbReference type="NCBIfam" id="TIGR00214">
    <property type="entry name" value="lipB"/>
    <property type="match status" value="1"/>
</dbReference>
<dbReference type="PANTHER" id="PTHR10993:SF7">
    <property type="entry name" value="LIPOYLTRANSFERASE 2, MITOCHONDRIAL-RELATED"/>
    <property type="match status" value="1"/>
</dbReference>
<comment type="miscellaneous">
    <text evidence="4">In the reaction, the free carboxyl group of octanoic acid is attached via an amide linkage to the epsilon-amino group of a specific lysine residue of lipoyl domains of lipoate-dependent enzymes.</text>
</comment>
<dbReference type="InterPro" id="IPR000544">
    <property type="entry name" value="Octanoyltransferase"/>
</dbReference>
<dbReference type="NCBIfam" id="NF010925">
    <property type="entry name" value="PRK14345.1"/>
    <property type="match status" value="1"/>
</dbReference>
<keyword evidence="2 4" id="KW-0808">Transferase</keyword>
<accession>A0A7J3G4T9</accession>
<comment type="catalytic activity">
    <reaction evidence="4 5">
        <text>octanoyl-[ACP] + L-lysyl-[protein] = N(6)-octanoyl-L-lysyl-[protein] + holo-[ACP] + H(+)</text>
        <dbReference type="Rhea" id="RHEA:17665"/>
        <dbReference type="Rhea" id="RHEA-COMP:9636"/>
        <dbReference type="Rhea" id="RHEA-COMP:9685"/>
        <dbReference type="Rhea" id="RHEA-COMP:9752"/>
        <dbReference type="Rhea" id="RHEA-COMP:9928"/>
        <dbReference type="ChEBI" id="CHEBI:15378"/>
        <dbReference type="ChEBI" id="CHEBI:29969"/>
        <dbReference type="ChEBI" id="CHEBI:64479"/>
        <dbReference type="ChEBI" id="CHEBI:78463"/>
        <dbReference type="ChEBI" id="CHEBI:78809"/>
        <dbReference type="EC" id="2.3.1.181"/>
    </reaction>
</comment>
<dbReference type="GO" id="GO:0009249">
    <property type="term" value="P:protein lipoylation"/>
    <property type="evidence" value="ECO:0007669"/>
    <property type="project" value="InterPro"/>
</dbReference>
<dbReference type="PIRSF" id="PIRSF016262">
    <property type="entry name" value="LPLase"/>
    <property type="match status" value="1"/>
</dbReference>
<evidence type="ECO:0000256" key="7">
    <source>
        <dbReference type="PIRSR" id="PIRSR016262-2"/>
    </source>
</evidence>
<dbReference type="UniPathway" id="UPA00538">
    <property type="reaction ID" value="UER00592"/>
</dbReference>
<sequence>MFIQHIPKLSAKLCILLTRGQYTMSRDEIVFLDFGLLDYMECHAKMLKLVEKRINQEVGDIVILVEHPHVYTLGRKGREENILDRSVPVYRVERGGDATYHGPGQLVAYPIIDLNRLAVTVAGFVHLLEEVVIKVLHDFSIEAERVEGYPGVWVKERKIASIGLAVKQWVTYHGVALNVNTDLSKFMGIRPCGMDSEIMTSMEKILGRKVDMAKVKKSFVKHLSQKLGKNPVHHQALTAELVSLFKSL</sequence>
<evidence type="ECO:0000256" key="2">
    <source>
        <dbReference type="ARBA" id="ARBA00022679"/>
    </source>
</evidence>
<comment type="caution">
    <text evidence="10">The sequence shown here is derived from an EMBL/GenBank/DDBJ whole genome shotgun (WGS) entry which is preliminary data.</text>
</comment>
<dbReference type="InterPro" id="IPR045864">
    <property type="entry name" value="aa-tRNA-synth_II/BPL/LPL"/>
</dbReference>
<feature type="domain" description="BPL/LPL catalytic" evidence="9">
    <location>
        <begin position="56"/>
        <end position="231"/>
    </location>
</feature>
<comment type="pathway">
    <text evidence="1 4 5">Protein modification; protein lipoylation via endogenous pathway; protein N(6)-(lipoyl)lysine from octanoyl-[acyl-carrier-protein]: step 1/2.</text>
</comment>
<proteinExistence type="inferred from homology"/>
<dbReference type="Gene3D" id="3.30.930.10">
    <property type="entry name" value="Bira Bifunctional Protein, Domain 2"/>
    <property type="match status" value="1"/>
</dbReference>
<gene>
    <name evidence="4 10" type="primary">lipB</name>
    <name evidence="10" type="ORF">ENU43_03875</name>
</gene>
<evidence type="ECO:0000256" key="1">
    <source>
        <dbReference type="ARBA" id="ARBA00004821"/>
    </source>
</evidence>
<dbReference type="Pfam" id="PF21948">
    <property type="entry name" value="LplA-B_cat"/>
    <property type="match status" value="1"/>
</dbReference>
<protein>
    <recommendedName>
        <fullName evidence="4">Probable octanoyltransferase</fullName>
        <ecNumber evidence="4">2.3.1.181</ecNumber>
    </recommendedName>
    <alternativeName>
        <fullName evidence="4">Lipoate-protein ligase B</fullName>
    </alternativeName>
    <alternativeName>
        <fullName evidence="4">Lipoyl/octanoyl transferase</fullName>
    </alternativeName>
    <alternativeName>
        <fullName evidence="4">Octanoyl-[acyl-carrier-protein]-protein N-octanoyltransferase</fullName>
    </alternativeName>
</protein>
<feature type="binding site" evidence="4 7">
    <location>
        <begin position="161"/>
        <end position="163"/>
    </location>
    <ligand>
        <name>substrate</name>
    </ligand>
</feature>
<comment type="similarity">
    <text evidence="4 5">Belongs to the LipB family.</text>
</comment>
<evidence type="ECO:0000256" key="5">
    <source>
        <dbReference type="PIRNR" id="PIRNR016262"/>
    </source>
</evidence>